<gene>
    <name evidence="1" type="ORF">BVRB_018090</name>
</gene>
<keyword evidence="2" id="KW-1185">Reference proteome</keyword>
<dbReference type="AlphaFoldDB" id="A0A0J7YM17"/>
<sequence length="34" mass="3662">MNRSLEGGSPSSWGKMRSGVGKKVSFQSFAIECL</sequence>
<evidence type="ECO:0000313" key="2">
    <source>
        <dbReference type="Proteomes" id="UP000035740"/>
    </source>
</evidence>
<dbReference type="EMBL" id="KQ126213">
    <property type="protein sequence ID" value="KMS64651.1"/>
    <property type="molecule type" value="Genomic_DNA"/>
</dbReference>
<accession>A0A0J7YM17</accession>
<reference evidence="1 2" key="1">
    <citation type="journal article" date="2014" name="Nature">
        <title>The genome of the recently domesticated crop plant sugar beet (Beta vulgaris).</title>
        <authorList>
            <person name="Dohm J.C."/>
            <person name="Minoche A.E."/>
            <person name="Holtgrawe D."/>
            <person name="Capella-Gutierrez S."/>
            <person name="Zakrzewski F."/>
            <person name="Tafer H."/>
            <person name="Rupp O."/>
            <person name="Sorensen T.R."/>
            <person name="Stracke R."/>
            <person name="Reinhardt R."/>
            <person name="Goesmann A."/>
            <person name="Kraft T."/>
            <person name="Schulz B."/>
            <person name="Stadler P.F."/>
            <person name="Schmidt T."/>
            <person name="Gabaldon T."/>
            <person name="Lehrach H."/>
            <person name="Weisshaar B."/>
            <person name="Himmelbauer H."/>
        </authorList>
    </citation>
    <scope>NUCLEOTIDE SEQUENCE [LARGE SCALE GENOMIC DNA]</scope>
    <source>
        <tissue evidence="1">Taproot</tissue>
    </source>
</reference>
<organism evidence="1 2">
    <name type="scientific">Beta vulgaris subsp. vulgaris</name>
    <name type="common">Beet</name>
    <dbReference type="NCBI Taxonomy" id="3555"/>
    <lineage>
        <taxon>Eukaryota</taxon>
        <taxon>Viridiplantae</taxon>
        <taxon>Streptophyta</taxon>
        <taxon>Embryophyta</taxon>
        <taxon>Tracheophyta</taxon>
        <taxon>Spermatophyta</taxon>
        <taxon>Magnoliopsida</taxon>
        <taxon>eudicotyledons</taxon>
        <taxon>Gunneridae</taxon>
        <taxon>Pentapetalae</taxon>
        <taxon>Caryophyllales</taxon>
        <taxon>Chenopodiaceae</taxon>
        <taxon>Betoideae</taxon>
        <taxon>Beta</taxon>
    </lineage>
</organism>
<evidence type="ECO:0000313" key="1">
    <source>
        <dbReference type="EMBL" id="KMS64651.1"/>
    </source>
</evidence>
<proteinExistence type="predicted"/>
<protein>
    <submittedName>
        <fullName evidence="1">Uncharacterized protein</fullName>
    </submittedName>
</protein>
<dbReference type="Proteomes" id="UP000035740">
    <property type="component" value="Unassembled WGS sequence"/>
</dbReference>
<dbReference type="Gramene" id="KMS64651">
    <property type="protein sequence ID" value="KMS64651"/>
    <property type="gene ID" value="BVRB_018090"/>
</dbReference>
<name>A0A0J7YM17_BETVV</name>